<organism evidence="1">
    <name type="scientific">Arundo donax</name>
    <name type="common">Giant reed</name>
    <name type="synonym">Donax arundinaceus</name>
    <dbReference type="NCBI Taxonomy" id="35708"/>
    <lineage>
        <taxon>Eukaryota</taxon>
        <taxon>Viridiplantae</taxon>
        <taxon>Streptophyta</taxon>
        <taxon>Embryophyta</taxon>
        <taxon>Tracheophyta</taxon>
        <taxon>Spermatophyta</taxon>
        <taxon>Magnoliopsida</taxon>
        <taxon>Liliopsida</taxon>
        <taxon>Poales</taxon>
        <taxon>Poaceae</taxon>
        <taxon>PACMAD clade</taxon>
        <taxon>Arundinoideae</taxon>
        <taxon>Arundineae</taxon>
        <taxon>Arundo</taxon>
    </lineage>
</organism>
<reference evidence="1" key="2">
    <citation type="journal article" date="2015" name="Data Brief">
        <title>Shoot transcriptome of the giant reed, Arundo donax.</title>
        <authorList>
            <person name="Barrero R.A."/>
            <person name="Guerrero F.D."/>
            <person name="Moolhuijzen P."/>
            <person name="Goolsby J.A."/>
            <person name="Tidwell J."/>
            <person name="Bellgard S.E."/>
            <person name="Bellgard M.I."/>
        </authorList>
    </citation>
    <scope>NUCLEOTIDE SEQUENCE</scope>
    <source>
        <tissue evidence="1">Shoot tissue taken approximately 20 cm above the soil surface</tissue>
    </source>
</reference>
<name>A0A0A9A5Z4_ARUDO</name>
<evidence type="ECO:0000313" key="1">
    <source>
        <dbReference type="EMBL" id="JAD46511.1"/>
    </source>
</evidence>
<accession>A0A0A9A5Z4</accession>
<dbReference type="EMBL" id="GBRH01251384">
    <property type="protein sequence ID" value="JAD46511.1"/>
    <property type="molecule type" value="Transcribed_RNA"/>
</dbReference>
<reference evidence="1" key="1">
    <citation type="submission" date="2014-09" db="EMBL/GenBank/DDBJ databases">
        <authorList>
            <person name="Magalhaes I.L.F."/>
            <person name="Oliveira U."/>
            <person name="Santos F.R."/>
            <person name="Vidigal T.H.D.A."/>
            <person name="Brescovit A.D."/>
            <person name="Santos A.J."/>
        </authorList>
    </citation>
    <scope>NUCLEOTIDE SEQUENCE</scope>
    <source>
        <tissue evidence="1">Shoot tissue taken approximately 20 cm above the soil surface</tissue>
    </source>
</reference>
<dbReference type="AlphaFoldDB" id="A0A0A9A5Z4"/>
<sequence>MQSSSYLNCFCTETKHHYRKMTKWAK</sequence>
<proteinExistence type="predicted"/>
<protein>
    <submittedName>
        <fullName evidence="1">Uncharacterized protein</fullName>
    </submittedName>
</protein>